<dbReference type="EMBL" id="BTGU01010210">
    <property type="protein sequence ID" value="GMN71917.1"/>
    <property type="molecule type" value="Genomic_DNA"/>
</dbReference>
<feature type="region of interest" description="Disordered" evidence="1">
    <location>
        <begin position="1"/>
        <end position="20"/>
    </location>
</feature>
<feature type="compositionally biased region" description="Low complexity" evidence="1">
    <location>
        <begin position="1"/>
        <end position="15"/>
    </location>
</feature>
<organism evidence="2 3">
    <name type="scientific">Ficus carica</name>
    <name type="common">Common fig</name>
    <dbReference type="NCBI Taxonomy" id="3494"/>
    <lineage>
        <taxon>Eukaryota</taxon>
        <taxon>Viridiplantae</taxon>
        <taxon>Streptophyta</taxon>
        <taxon>Embryophyta</taxon>
        <taxon>Tracheophyta</taxon>
        <taxon>Spermatophyta</taxon>
        <taxon>Magnoliopsida</taxon>
        <taxon>eudicotyledons</taxon>
        <taxon>Gunneridae</taxon>
        <taxon>Pentapetalae</taxon>
        <taxon>rosids</taxon>
        <taxon>fabids</taxon>
        <taxon>Rosales</taxon>
        <taxon>Moraceae</taxon>
        <taxon>Ficeae</taxon>
        <taxon>Ficus</taxon>
    </lineage>
</organism>
<sequence>MERRSIMTSSARSSSGVGHRISARDCMEQEIHFNLVRLDTVGALIGHAVGGSKVMDSQGAAERRRMAHYLVQRQPWAKSNGGHGGLK</sequence>
<accession>A0AA88JH85</accession>
<proteinExistence type="predicted"/>
<keyword evidence="3" id="KW-1185">Reference proteome</keyword>
<comment type="caution">
    <text evidence="2">The sequence shown here is derived from an EMBL/GenBank/DDBJ whole genome shotgun (WGS) entry which is preliminary data.</text>
</comment>
<dbReference type="Proteomes" id="UP001187192">
    <property type="component" value="Unassembled WGS sequence"/>
</dbReference>
<reference evidence="2" key="1">
    <citation type="submission" date="2023-07" db="EMBL/GenBank/DDBJ databases">
        <title>draft genome sequence of fig (Ficus carica).</title>
        <authorList>
            <person name="Takahashi T."/>
            <person name="Nishimura K."/>
        </authorList>
    </citation>
    <scope>NUCLEOTIDE SEQUENCE</scope>
</reference>
<evidence type="ECO:0000313" key="3">
    <source>
        <dbReference type="Proteomes" id="UP001187192"/>
    </source>
</evidence>
<name>A0AA88JH85_FICCA</name>
<evidence type="ECO:0000313" key="2">
    <source>
        <dbReference type="EMBL" id="GMN71917.1"/>
    </source>
</evidence>
<evidence type="ECO:0000256" key="1">
    <source>
        <dbReference type="SAM" id="MobiDB-lite"/>
    </source>
</evidence>
<gene>
    <name evidence="2" type="ORF">TIFTF001_051894</name>
</gene>
<dbReference type="AlphaFoldDB" id="A0AA88JH85"/>
<protein>
    <submittedName>
        <fullName evidence="2">Uncharacterized protein</fullName>
    </submittedName>
</protein>